<feature type="domain" description="Major facilitator superfamily (MFS) profile" evidence="8">
    <location>
        <begin position="104"/>
        <end position="490"/>
    </location>
</feature>
<evidence type="ECO:0000256" key="6">
    <source>
        <dbReference type="ARBA" id="ARBA00023136"/>
    </source>
</evidence>
<protein>
    <submittedName>
        <fullName evidence="9">MFS general substrate transporter</fullName>
    </submittedName>
</protein>
<dbReference type="Pfam" id="PF07690">
    <property type="entry name" value="MFS_1"/>
    <property type="match status" value="1"/>
</dbReference>
<feature type="transmembrane region" description="Helical" evidence="7">
    <location>
        <begin position="167"/>
        <end position="184"/>
    </location>
</feature>
<feature type="transmembrane region" description="Helical" evidence="7">
    <location>
        <begin position="255"/>
        <end position="276"/>
    </location>
</feature>
<evidence type="ECO:0000259" key="8">
    <source>
        <dbReference type="PROSITE" id="PS50850"/>
    </source>
</evidence>
<evidence type="ECO:0000256" key="2">
    <source>
        <dbReference type="ARBA" id="ARBA00008335"/>
    </source>
</evidence>
<accession>A0A8I2YTK1</accession>
<dbReference type="GO" id="GO:0012505">
    <property type="term" value="C:endomembrane system"/>
    <property type="evidence" value="ECO:0007669"/>
    <property type="project" value="UniProtKB-SubCell"/>
</dbReference>
<dbReference type="EMBL" id="JAGFBS010000009">
    <property type="protein sequence ID" value="KAG6377547.1"/>
    <property type="molecule type" value="Genomic_DNA"/>
</dbReference>
<feature type="transmembrane region" description="Helical" evidence="7">
    <location>
        <begin position="402"/>
        <end position="419"/>
    </location>
</feature>
<evidence type="ECO:0000256" key="1">
    <source>
        <dbReference type="ARBA" id="ARBA00004127"/>
    </source>
</evidence>
<reference evidence="9" key="1">
    <citation type="submission" date="2021-03" db="EMBL/GenBank/DDBJ databases">
        <title>Evolutionary innovations through gain and loss of genes in the ectomycorrhizal Boletales.</title>
        <authorList>
            <person name="Wu G."/>
            <person name="Miyauchi S."/>
            <person name="Morin E."/>
            <person name="Yang Z.-L."/>
            <person name="Xu J."/>
            <person name="Martin F.M."/>
        </authorList>
    </citation>
    <scope>NUCLEOTIDE SEQUENCE</scope>
    <source>
        <strain evidence="9">BR01</strain>
    </source>
</reference>
<sequence length="490" mass="53285">MSLGNQREAASLPSGYLPPARSLHRKEYCITPPFITLFSFLLLPSRYQVYSTSIEMVSPSHAINENIEATLNASILNADDKPDNNCRSPNPACRTSLLLRANIHFAALCWAAVLNGWNDGSNGPLLPRIQQVYHVGYAVVSLIFVFTTLGYISGSIFNMFLTERIGFGKILVIGSLIQVVAYSIEAAGVSFPAFLFAYTINGYGIALQASQNVGYVIRFKDNPELRMGLLMGGYGVGALLAPLSATYFAQVPHWSYHYLTCLGMAVLNTIFLTGVFRLRPQEECLVEIGIMDTEKGASTESQFRQIMALKDVHLLALFILCYVGAEVTLGGWIVTYIIDFRHGGSSSGYISTGFWAGLTIGRLVLLKVNKLIGEPRAVLVYSLLAVALEIFVWFVPSLIGDAVAVACIGVLLGPMYPLAMNHARRVLPQWLLTGAIGWITGFGQAGSALIPFVTGAIAQRAGVKALQPVLVAVFVVMTILWSMVSRVKTL</sequence>
<comment type="caution">
    <text evidence="9">The sequence shown here is derived from an EMBL/GenBank/DDBJ whole genome shotgun (WGS) entry which is preliminary data.</text>
</comment>
<dbReference type="OrthoDB" id="413079at2759"/>
<comment type="subcellular location">
    <subcellularLocation>
        <location evidence="1">Endomembrane system</location>
        <topology evidence="1">Multi-pass membrane protein</topology>
    </subcellularLocation>
</comment>
<dbReference type="GO" id="GO:0016020">
    <property type="term" value="C:membrane"/>
    <property type="evidence" value="ECO:0007669"/>
    <property type="project" value="TreeGrafter"/>
</dbReference>
<feature type="transmembrane region" description="Helical" evidence="7">
    <location>
        <begin position="378"/>
        <end position="396"/>
    </location>
</feature>
<name>A0A8I2YTK1_9AGAM</name>
<dbReference type="AlphaFoldDB" id="A0A8I2YTK1"/>
<dbReference type="PROSITE" id="PS50850">
    <property type="entry name" value="MFS"/>
    <property type="match status" value="1"/>
</dbReference>
<dbReference type="FunFam" id="1.20.1250.20:FF:000286">
    <property type="entry name" value="MFS efflux transporter"/>
    <property type="match status" value="1"/>
</dbReference>
<dbReference type="PANTHER" id="PTHR23514:SF3">
    <property type="entry name" value="BYPASS OF STOP CODON PROTEIN 6"/>
    <property type="match status" value="1"/>
</dbReference>
<dbReference type="SUPFAM" id="SSF103473">
    <property type="entry name" value="MFS general substrate transporter"/>
    <property type="match status" value="1"/>
</dbReference>
<evidence type="ECO:0000313" key="9">
    <source>
        <dbReference type="EMBL" id="KAG6377547.1"/>
    </source>
</evidence>
<feature type="transmembrane region" description="Helical" evidence="7">
    <location>
        <begin position="137"/>
        <end position="160"/>
    </location>
</feature>
<evidence type="ECO:0000256" key="7">
    <source>
        <dbReference type="SAM" id="Phobius"/>
    </source>
</evidence>
<feature type="transmembrane region" description="Helical" evidence="7">
    <location>
        <begin position="228"/>
        <end position="249"/>
    </location>
</feature>
<evidence type="ECO:0000313" key="10">
    <source>
        <dbReference type="Proteomes" id="UP000683000"/>
    </source>
</evidence>
<keyword evidence="3" id="KW-0813">Transport</keyword>
<gene>
    <name evidence="9" type="ORF">JVT61DRAFT_15362</name>
</gene>
<keyword evidence="10" id="KW-1185">Reference proteome</keyword>
<evidence type="ECO:0000256" key="4">
    <source>
        <dbReference type="ARBA" id="ARBA00022692"/>
    </source>
</evidence>
<dbReference type="InterPro" id="IPR036259">
    <property type="entry name" value="MFS_trans_sf"/>
</dbReference>
<dbReference type="InterPro" id="IPR020846">
    <property type="entry name" value="MFS_dom"/>
</dbReference>
<feature type="transmembrane region" description="Helical" evidence="7">
    <location>
        <begin position="465"/>
        <end position="484"/>
    </location>
</feature>
<dbReference type="Gene3D" id="1.20.1250.20">
    <property type="entry name" value="MFS general substrate transporter like domains"/>
    <property type="match status" value="2"/>
</dbReference>
<keyword evidence="4 7" id="KW-0812">Transmembrane</keyword>
<dbReference type="GO" id="GO:0022857">
    <property type="term" value="F:transmembrane transporter activity"/>
    <property type="evidence" value="ECO:0007669"/>
    <property type="project" value="InterPro"/>
</dbReference>
<feature type="transmembrane region" description="Helical" evidence="7">
    <location>
        <begin position="431"/>
        <end position="453"/>
    </location>
</feature>
<dbReference type="PANTHER" id="PTHR23514">
    <property type="entry name" value="BYPASS OF STOP CODON PROTEIN 6"/>
    <property type="match status" value="1"/>
</dbReference>
<comment type="similarity">
    <text evidence="2">Belongs to the major facilitator superfamily.</text>
</comment>
<dbReference type="InterPro" id="IPR051788">
    <property type="entry name" value="MFS_Transporter"/>
</dbReference>
<dbReference type="Proteomes" id="UP000683000">
    <property type="component" value="Unassembled WGS sequence"/>
</dbReference>
<organism evidence="9 10">
    <name type="scientific">Boletus reticuloceps</name>
    <dbReference type="NCBI Taxonomy" id="495285"/>
    <lineage>
        <taxon>Eukaryota</taxon>
        <taxon>Fungi</taxon>
        <taxon>Dikarya</taxon>
        <taxon>Basidiomycota</taxon>
        <taxon>Agaricomycotina</taxon>
        <taxon>Agaricomycetes</taxon>
        <taxon>Agaricomycetidae</taxon>
        <taxon>Boletales</taxon>
        <taxon>Boletineae</taxon>
        <taxon>Boletaceae</taxon>
        <taxon>Boletoideae</taxon>
        <taxon>Boletus</taxon>
    </lineage>
</organism>
<proteinExistence type="inferred from homology"/>
<feature type="transmembrane region" description="Helical" evidence="7">
    <location>
        <begin position="314"/>
        <end position="337"/>
    </location>
</feature>
<feature type="transmembrane region" description="Helical" evidence="7">
    <location>
        <begin position="97"/>
        <end position="117"/>
    </location>
</feature>
<evidence type="ECO:0000256" key="5">
    <source>
        <dbReference type="ARBA" id="ARBA00022989"/>
    </source>
</evidence>
<keyword evidence="6 7" id="KW-0472">Membrane</keyword>
<feature type="transmembrane region" description="Helical" evidence="7">
    <location>
        <begin position="190"/>
        <end position="207"/>
    </location>
</feature>
<feature type="transmembrane region" description="Helical" evidence="7">
    <location>
        <begin position="349"/>
        <end position="366"/>
    </location>
</feature>
<dbReference type="InterPro" id="IPR011701">
    <property type="entry name" value="MFS"/>
</dbReference>
<keyword evidence="5 7" id="KW-1133">Transmembrane helix</keyword>
<evidence type="ECO:0000256" key="3">
    <source>
        <dbReference type="ARBA" id="ARBA00022448"/>
    </source>
</evidence>